<dbReference type="SUPFAM" id="SSF47413">
    <property type="entry name" value="lambda repressor-like DNA-binding domains"/>
    <property type="match status" value="1"/>
</dbReference>
<dbReference type="Proteomes" id="UP000318578">
    <property type="component" value="Unassembled WGS sequence"/>
</dbReference>
<dbReference type="InterPro" id="IPR010982">
    <property type="entry name" value="Lambda_DNA-bd_dom_sf"/>
</dbReference>
<dbReference type="GO" id="GO:0000976">
    <property type="term" value="F:transcription cis-regulatory region binding"/>
    <property type="evidence" value="ECO:0007669"/>
    <property type="project" value="TreeGrafter"/>
</dbReference>
<keyword evidence="1" id="KW-0805">Transcription regulation</keyword>
<dbReference type="Pfam" id="PF00356">
    <property type="entry name" value="LacI"/>
    <property type="match status" value="1"/>
</dbReference>
<dbReference type="PROSITE" id="PS50932">
    <property type="entry name" value="HTH_LACI_2"/>
    <property type="match status" value="1"/>
</dbReference>
<feature type="domain" description="HTH lacI-type" evidence="4">
    <location>
        <begin position="3"/>
        <end position="57"/>
    </location>
</feature>
<evidence type="ECO:0000313" key="5">
    <source>
        <dbReference type="EMBL" id="TVT19293.1"/>
    </source>
</evidence>
<dbReference type="InterPro" id="IPR046335">
    <property type="entry name" value="LacI/GalR-like_sensor"/>
</dbReference>
<dbReference type="PANTHER" id="PTHR30146:SF138">
    <property type="entry name" value="TRANSCRIPTIONAL REGULATORY PROTEIN"/>
    <property type="match status" value="1"/>
</dbReference>
<organism evidence="5 6">
    <name type="scientific">Amycolatopsis acidiphila</name>
    <dbReference type="NCBI Taxonomy" id="715473"/>
    <lineage>
        <taxon>Bacteria</taxon>
        <taxon>Bacillati</taxon>
        <taxon>Actinomycetota</taxon>
        <taxon>Actinomycetes</taxon>
        <taxon>Pseudonocardiales</taxon>
        <taxon>Pseudonocardiaceae</taxon>
        <taxon>Amycolatopsis</taxon>
    </lineage>
</organism>
<dbReference type="EMBL" id="VJZA01000049">
    <property type="protein sequence ID" value="TVT19293.1"/>
    <property type="molecule type" value="Genomic_DNA"/>
</dbReference>
<comment type="caution">
    <text evidence="5">The sequence shown here is derived from an EMBL/GenBank/DDBJ whole genome shotgun (WGS) entry which is preliminary data.</text>
</comment>
<gene>
    <name evidence="5" type="ORF">FNH06_24875</name>
</gene>
<reference evidence="5 6" key="1">
    <citation type="submission" date="2019-07" db="EMBL/GenBank/DDBJ databases">
        <title>New species of Amycolatopsis and Streptomyces.</title>
        <authorList>
            <person name="Duangmal K."/>
            <person name="Teo W.F.A."/>
            <person name="Lipun K."/>
        </authorList>
    </citation>
    <scope>NUCLEOTIDE SEQUENCE [LARGE SCALE GENOMIC DNA]</scope>
    <source>
        <strain evidence="5 6">JCM 30562</strain>
    </source>
</reference>
<dbReference type="PANTHER" id="PTHR30146">
    <property type="entry name" value="LACI-RELATED TRANSCRIPTIONAL REPRESSOR"/>
    <property type="match status" value="1"/>
</dbReference>
<accession>A0A558A4V3</accession>
<dbReference type="Gene3D" id="3.40.50.2300">
    <property type="match status" value="2"/>
</dbReference>
<proteinExistence type="predicted"/>
<name>A0A558A4V3_9PSEU</name>
<dbReference type="AlphaFoldDB" id="A0A558A4V3"/>
<dbReference type="GO" id="GO:0003700">
    <property type="term" value="F:DNA-binding transcription factor activity"/>
    <property type="evidence" value="ECO:0007669"/>
    <property type="project" value="TreeGrafter"/>
</dbReference>
<keyword evidence="6" id="KW-1185">Reference proteome</keyword>
<dbReference type="Gene3D" id="1.10.260.40">
    <property type="entry name" value="lambda repressor-like DNA-binding domains"/>
    <property type="match status" value="1"/>
</dbReference>
<evidence type="ECO:0000256" key="1">
    <source>
        <dbReference type="ARBA" id="ARBA00023015"/>
    </source>
</evidence>
<dbReference type="InterPro" id="IPR000843">
    <property type="entry name" value="HTH_LacI"/>
</dbReference>
<dbReference type="Pfam" id="PF13377">
    <property type="entry name" value="Peripla_BP_3"/>
    <property type="match status" value="1"/>
</dbReference>
<dbReference type="OrthoDB" id="3258243at2"/>
<dbReference type="CDD" id="cd06267">
    <property type="entry name" value="PBP1_LacI_sugar_binding-like"/>
    <property type="match status" value="1"/>
</dbReference>
<evidence type="ECO:0000259" key="4">
    <source>
        <dbReference type="PROSITE" id="PS50932"/>
    </source>
</evidence>
<sequence>MTATLGAVAKQAGVSVSTASRAFNEPGRLSPATVDRVVAAARELGYQPNHAARSLATGRRGSIALVVPDVANPVFASFVKAAQAQGWQQRQAVLLADTDESPELERRLVERLVPQVDGIVLCSSRLDLAELVSLDAGTRVVLVNREVPQLPSVLVDVSTGIRQAVEHLHALGHRRLAYVQGHPLSWSNSERLRLITEHAGRLGLALEVLNPQSPTYDGGIAAAASIRACGATAVVTYNDLVALGAMAQLTAMGVTVPGDVSVIGVDDIAMATMSVPPCTTISVPMDRAGRVSIEVMQGLLGGHQAEPPLVRLETQLKVRGSTGPA</sequence>
<evidence type="ECO:0000313" key="6">
    <source>
        <dbReference type="Proteomes" id="UP000318578"/>
    </source>
</evidence>
<keyword evidence="3" id="KW-0804">Transcription</keyword>
<dbReference type="CDD" id="cd01392">
    <property type="entry name" value="HTH_LacI"/>
    <property type="match status" value="1"/>
</dbReference>
<evidence type="ECO:0000256" key="3">
    <source>
        <dbReference type="ARBA" id="ARBA00023163"/>
    </source>
</evidence>
<dbReference type="SUPFAM" id="SSF53822">
    <property type="entry name" value="Periplasmic binding protein-like I"/>
    <property type="match status" value="1"/>
</dbReference>
<evidence type="ECO:0000256" key="2">
    <source>
        <dbReference type="ARBA" id="ARBA00023125"/>
    </source>
</evidence>
<dbReference type="SMART" id="SM00354">
    <property type="entry name" value="HTH_LACI"/>
    <property type="match status" value="1"/>
</dbReference>
<dbReference type="InterPro" id="IPR028082">
    <property type="entry name" value="Peripla_BP_I"/>
</dbReference>
<keyword evidence="2" id="KW-0238">DNA-binding</keyword>
<protein>
    <submittedName>
        <fullName evidence="5">LacI family transcriptional regulator</fullName>
    </submittedName>
</protein>